<keyword evidence="2 6" id="KW-0812">Transmembrane</keyword>
<dbReference type="Gene3D" id="1.10.1450.10">
    <property type="entry name" value="Tetraspanin"/>
    <property type="match status" value="1"/>
</dbReference>
<feature type="transmembrane region" description="Helical" evidence="6">
    <location>
        <begin position="87"/>
        <end position="111"/>
    </location>
</feature>
<dbReference type="AlphaFoldDB" id="A0A3B3VP23"/>
<dbReference type="InterPro" id="IPR008952">
    <property type="entry name" value="Tetraspanin_EC2_sf"/>
</dbReference>
<feature type="transmembrane region" description="Helical" evidence="6">
    <location>
        <begin position="21"/>
        <end position="50"/>
    </location>
</feature>
<dbReference type="STRING" id="48699.ENSPLAP00000027535"/>
<evidence type="ECO:0000256" key="1">
    <source>
        <dbReference type="ARBA" id="ARBA00004127"/>
    </source>
</evidence>
<dbReference type="InterPro" id="IPR018499">
    <property type="entry name" value="Tetraspanin/Peripherin"/>
</dbReference>
<keyword evidence="8" id="KW-1185">Reference proteome</keyword>
<evidence type="ECO:0000256" key="3">
    <source>
        <dbReference type="ARBA" id="ARBA00022989"/>
    </source>
</evidence>
<proteinExistence type="predicted"/>
<feature type="transmembrane region" description="Helical" evidence="6">
    <location>
        <begin position="117"/>
        <end position="141"/>
    </location>
</feature>
<evidence type="ECO:0000313" key="7">
    <source>
        <dbReference type="Ensembl" id="ENSPLAP00000027535.1"/>
    </source>
</evidence>
<keyword evidence="3 6" id="KW-1133">Transmembrane helix</keyword>
<reference evidence="7" key="1">
    <citation type="submission" date="2025-08" db="UniProtKB">
        <authorList>
            <consortium name="Ensembl"/>
        </authorList>
    </citation>
    <scope>IDENTIFICATION</scope>
</reference>
<comment type="subcellular location">
    <subcellularLocation>
        <location evidence="1">Endomembrane system</location>
        <topology evidence="1">Multi-pass membrane protein</topology>
    </subcellularLocation>
</comment>
<name>A0A3B3VP23_9TELE</name>
<feature type="transmembrane region" description="Helical" evidence="6">
    <location>
        <begin position="56"/>
        <end position="75"/>
    </location>
</feature>
<dbReference type="GO" id="GO:0012505">
    <property type="term" value="C:endomembrane system"/>
    <property type="evidence" value="ECO:0007669"/>
    <property type="project" value="UniProtKB-SubCell"/>
</dbReference>
<sequence length="264" mass="28329">MHQKLRKRKFSGSVLWETFQLVLLVSWLFSGFLYCFADIWLIGLLIGLWLLSGLSLVAMGTWVTAGGGPFLHLLAPFSNHLLRFVNIGLLCIAMGTTLVLLGALGGCAAHWESKCLLLTLFSIVLIIFISETAAGVVALVYSSFAEGILKAWAVPALQNDYGSDPTVTGIWNATMAELKCCGFSNYTDFLGSELEERNGTGLPPSCCSTNIAPCSPAEAARSPVQGCFDPILRTLRKHTCAVGGVAAAVGVLEVKIHNNPNHRS</sequence>
<evidence type="ECO:0000256" key="2">
    <source>
        <dbReference type="ARBA" id="ARBA00022692"/>
    </source>
</evidence>
<evidence type="ECO:0000313" key="8">
    <source>
        <dbReference type="Proteomes" id="UP000261500"/>
    </source>
</evidence>
<dbReference type="Pfam" id="PF00335">
    <property type="entry name" value="Tetraspanin"/>
    <property type="match status" value="1"/>
</dbReference>
<dbReference type="PANTHER" id="PTHR19282">
    <property type="entry name" value="TETRASPANIN"/>
    <property type="match status" value="1"/>
</dbReference>
<evidence type="ECO:0000256" key="5">
    <source>
        <dbReference type="ARBA" id="ARBA00023180"/>
    </source>
</evidence>
<dbReference type="PRINTS" id="PR00259">
    <property type="entry name" value="TMFOUR"/>
</dbReference>
<keyword evidence="5" id="KW-0325">Glycoprotein</keyword>
<protein>
    <submittedName>
        <fullName evidence="7">Tetraspanin 1</fullName>
    </submittedName>
</protein>
<evidence type="ECO:0000256" key="4">
    <source>
        <dbReference type="ARBA" id="ARBA00023136"/>
    </source>
</evidence>
<dbReference type="GO" id="GO:0005886">
    <property type="term" value="C:plasma membrane"/>
    <property type="evidence" value="ECO:0007669"/>
    <property type="project" value="TreeGrafter"/>
</dbReference>
<dbReference type="Proteomes" id="UP000261500">
    <property type="component" value="Unplaced"/>
</dbReference>
<organism evidence="7 8">
    <name type="scientific">Poecilia latipinna</name>
    <name type="common">sailfin molly</name>
    <dbReference type="NCBI Taxonomy" id="48699"/>
    <lineage>
        <taxon>Eukaryota</taxon>
        <taxon>Metazoa</taxon>
        <taxon>Chordata</taxon>
        <taxon>Craniata</taxon>
        <taxon>Vertebrata</taxon>
        <taxon>Euteleostomi</taxon>
        <taxon>Actinopterygii</taxon>
        <taxon>Neopterygii</taxon>
        <taxon>Teleostei</taxon>
        <taxon>Neoteleostei</taxon>
        <taxon>Acanthomorphata</taxon>
        <taxon>Ovalentaria</taxon>
        <taxon>Atherinomorphae</taxon>
        <taxon>Cyprinodontiformes</taxon>
        <taxon>Poeciliidae</taxon>
        <taxon>Poeciliinae</taxon>
        <taxon>Poecilia</taxon>
    </lineage>
</organism>
<dbReference type="CDD" id="cd03156">
    <property type="entry name" value="uroplakin_I_like_LEL"/>
    <property type="match status" value="1"/>
</dbReference>
<dbReference type="GeneTree" id="ENSGT00940000158851"/>
<dbReference type="PANTHER" id="PTHR19282:SF216">
    <property type="entry name" value="TETRASPANIN-1"/>
    <property type="match status" value="1"/>
</dbReference>
<keyword evidence="4 6" id="KW-0472">Membrane</keyword>
<accession>A0A3B3VP23</accession>
<evidence type="ECO:0000256" key="6">
    <source>
        <dbReference type="SAM" id="Phobius"/>
    </source>
</evidence>
<reference evidence="7" key="2">
    <citation type="submission" date="2025-09" db="UniProtKB">
        <authorList>
            <consortium name="Ensembl"/>
        </authorList>
    </citation>
    <scope>IDENTIFICATION</scope>
</reference>
<dbReference type="Ensembl" id="ENSPLAT00000020616.1">
    <property type="protein sequence ID" value="ENSPLAP00000027535.1"/>
    <property type="gene ID" value="ENSPLAG00000016231.1"/>
</dbReference>
<dbReference type="SUPFAM" id="SSF48652">
    <property type="entry name" value="Tetraspanin"/>
    <property type="match status" value="1"/>
</dbReference>